<evidence type="ECO:0000313" key="2">
    <source>
        <dbReference type="Proteomes" id="UP000253606"/>
    </source>
</evidence>
<keyword evidence="2" id="KW-1185">Reference proteome</keyword>
<reference evidence="1 2" key="1">
    <citation type="journal article" date="2018" name="Front. Microbiol.">
        <title>Hydrolytic Capabilities as a Key to Environmental Success: Chitinolytic and Cellulolytic Acidobacteria From Acidic Sub-arctic Soils and Boreal Peatlands.</title>
        <authorList>
            <person name="Belova S.E."/>
            <person name="Ravin N.V."/>
            <person name="Pankratov T.A."/>
            <person name="Rakitin A.L."/>
            <person name="Ivanova A.A."/>
            <person name="Beletsky A.V."/>
            <person name="Mardanov A.V."/>
            <person name="Sinninghe Damste J.S."/>
            <person name="Dedysh S.N."/>
        </authorList>
    </citation>
    <scope>NUCLEOTIDE SEQUENCE [LARGE SCALE GENOMIC DNA]</scope>
    <source>
        <strain evidence="1 2">SBC82</strain>
    </source>
</reference>
<dbReference type="KEGG" id="abas:ACPOL_1764"/>
<accession>A0A2Z5FXJ6</accession>
<dbReference type="Proteomes" id="UP000253606">
    <property type="component" value="Chromosome"/>
</dbReference>
<dbReference type="EMBL" id="CP030840">
    <property type="protein sequence ID" value="AXC11106.1"/>
    <property type="molecule type" value="Genomic_DNA"/>
</dbReference>
<proteinExistence type="predicted"/>
<organism evidence="1 2">
    <name type="scientific">Acidisarcina polymorpha</name>
    <dbReference type="NCBI Taxonomy" id="2211140"/>
    <lineage>
        <taxon>Bacteria</taxon>
        <taxon>Pseudomonadati</taxon>
        <taxon>Acidobacteriota</taxon>
        <taxon>Terriglobia</taxon>
        <taxon>Terriglobales</taxon>
        <taxon>Acidobacteriaceae</taxon>
        <taxon>Acidisarcina</taxon>
    </lineage>
</organism>
<sequence length="60" mass="6680">MARNFEEGTELFEIHDGYVDACVFSIVQSGIGRVTSRSRGGEEAEWSENAIRVISRGFGR</sequence>
<name>A0A2Z5FXJ6_9BACT</name>
<gene>
    <name evidence="1" type="ORF">ACPOL_1764</name>
</gene>
<protein>
    <submittedName>
        <fullName evidence="1">Uncharacterized protein</fullName>
    </submittedName>
</protein>
<evidence type="ECO:0000313" key="1">
    <source>
        <dbReference type="EMBL" id="AXC11106.1"/>
    </source>
</evidence>
<dbReference type="AlphaFoldDB" id="A0A2Z5FXJ6"/>